<evidence type="ECO:0000313" key="3">
    <source>
        <dbReference type="Proteomes" id="UP000319852"/>
    </source>
</evidence>
<keyword evidence="2" id="KW-0238">DNA-binding</keyword>
<reference evidence="2 3" key="1">
    <citation type="submission" date="2019-02" db="EMBL/GenBank/DDBJ databases">
        <title>Deep-cultivation of Planctomycetes and their phenomic and genomic characterization uncovers novel biology.</title>
        <authorList>
            <person name="Wiegand S."/>
            <person name="Jogler M."/>
            <person name="Boedeker C."/>
            <person name="Pinto D."/>
            <person name="Vollmers J."/>
            <person name="Rivas-Marin E."/>
            <person name="Kohn T."/>
            <person name="Peeters S.H."/>
            <person name="Heuer A."/>
            <person name="Rast P."/>
            <person name="Oberbeckmann S."/>
            <person name="Bunk B."/>
            <person name="Jeske O."/>
            <person name="Meyerdierks A."/>
            <person name="Storesund J.E."/>
            <person name="Kallscheuer N."/>
            <person name="Luecker S."/>
            <person name="Lage O.M."/>
            <person name="Pohl T."/>
            <person name="Merkel B.J."/>
            <person name="Hornburger P."/>
            <person name="Mueller R.-W."/>
            <person name="Bruemmer F."/>
            <person name="Labrenz M."/>
            <person name="Spormann A.M."/>
            <person name="Op den Camp H."/>
            <person name="Overmann J."/>
            <person name="Amann R."/>
            <person name="Jetten M.S.M."/>
            <person name="Mascher T."/>
            <person name="Medema M.H."/>
            <person name="Devos D.P."/>
            <person name="Kaster A.-K."/>
            <person name="Ovreas L."/>
            <person name="Rohde M."/>
            <person name="Galperin M.Y."/>
            <person name="Jogler C."/>
        </authorList>
    </citation>
    <scope>NUCLEOTIDE SEQUENCE [LARGE SCALE GENOMIC DNA]</scope>
    <source>
        <strain evidence="2 3">HG15A2</strain>
    </source>
</reference>
<dbReference type="Proteomes" id="UP000319852">
    <property type="component" value="Chromosome"/>
</dbReference>
<keyword evidence="3" id="KW-1185">Reference proteome</keyword>
<evidence type="ECO:0000259" key="1">
    <source>
        <dbReference type="Pfam" id="PF13007"/>
    </source>
</evidence>
<dbReference type="EMBL" id="CP036263">
    <property type="protein sequence ID" value="QDS98801.1"/>
    <property type="molecule type" value="Genomic_DNA"/>
</dbReference>
<dbReference type="Pfam" id="PF13007">
    <property type="entry name" value="LZ_Tnp_IS66"/>
    <property type="match status" value="1"/>
</dbReference>
<dbReference type="RefSeq" id="WP_145060053.1">
    <property type="nucleotide sequence ID" value="NZ_CP036263.1"/>
</dbReference>
<dbReference type="OrthoDB" id="291795at2"/>
<proteinExistence type="predicted"/>
<dbReference type="InterPro" id="IPR024463">
    <property type="entry name" value="Transposase_TnpC_homeodom"/>
</dbReference>
<organism evidence="2 3">
    <name type="scientific">Adhaeretor mobilis</name>
    <dbReference type="NCBI Taxonomy" id="1930276"/>
    <lineage>
        <taxon>Bacteria</taxon>
        <taxon>Pseudomonadati</taxon>
        <taxon>Planctomycetota</taxon>
        <taxon>Planctomycetia</taxon>
        <taxon>Pirellulales</taxon>
        <taxon>Lacipirellulaceae</taxon>
        <taxon>Adhaeretor</taxon>
    </lineage>
</organism>
<name>A0A517MV89_9BACT</name>
<sequence length="135" mass="15471">MTVAMEELPNDVASLKRIIFEQQERHRGEIDAAVKAAVAAILRRYYGPRSEKFDPRQLLLFGQRIDGANLDQASLEDELGEPLVTRRVKNRDKHGRQQLPEHLERIEIEHDLDSKVCPACGNERCRIGAEISEQR</sequence>
<accession>A0A517MV89</accession>
<dbReference type="GO" id="GO:0003677">
    <property type="term" value="F:DNA binding"/>
    <property type="evidence" value="ECO:0007669"/>
    <property type="project" value="UniProtKB-KW"/>
</dbReference>
<keyword evidence="2" id="KW-0371">Homeobox</keyword>
<dbReference type="KEGG" id="amob:HG15A2_20860"/>
<feature type="domain" description="Transposase TnpC homeodomain" evidence="1">
    <location>
        <begin position="35"/>
        <end position="108"/>
    </location>
</feature>
<dbReference type="AlphaFoldDB" id="A0A517MV89"/>
<gene>
    <name evidence="2" type="ORF">HG15A2_20860</name>
</gene>
<protein>
    <submittedName>
        <fullName evidence="2">Transposase C of IS166 homeodomain protein</fullName>
    </submittedName>
</protein>
<evidence type="ECO:0000313" key="2">
    <source>
        <dbReference type="EMBL" id="QDS98801.1"/>
    </source>
</evidence>